<proteinExistence type="predicted"/>
<feature type="domain" description="F-box" evidence="2">
    <location>
        <begin position="110"/>
        <end position="155"/>
    </location>
</feature>
<feature type="region of interest" description="Disordered" evidence="1">
    <location>
        <begin position="349"/>
        <end position="370"/>
    </location>
</feature>
<evidence type="ECO:0000259" key="2">
    <source>
        <dbReference type="PROSITE" id="PS50181"/>
    </source>
</evidence>
<dbReference type="Proteomes" id="UP000799440">
    <property type="component" value="Unassembled WGS sequence"/>
</dbReference>
<sequence>MGHCFNTVTPPRLKPWSFPIIPVTPTVVSHWPGPNANTIHSLFFHTVVITVKISITKKPRLMPETAKMMRTKSYPVTAREAAYKPHSTLLSMLLSKAQYQPAQLAGRQPPSTLLNLPTELIYEVADLLPLDAILALKLTHRVLDNTLDLRRWAKKKKPLTSCTRLAIRTYLAEPDPSPTQIRCILCKTVYPSALFSSSSSPMCIPVFNSNNSSRSEIIELPPRFCAWHVGRLTKVVHTGEGGKNGWVSRRRRMCMHCGEISSWGGCQCDCDSCGTCTVQAYIRYLNNKTECRKFKFYRDAKDQLRVKETCWEGECSSLVVVERTQIIIDATQPDAYAIDVPVHFELERSSTRPSRSHTVHPDSGRSHFLQPHLACSPQ</sequence>
<gene>
    <name evidence="3" type="ORF">M011DRAFT_114598</name>
</gene>
<evidence type="ECO:0000256" key="1">
    <source>
        <dbReference type="SAM" id="MobiDB-lite"/>
    </source>
</evidence>
<dbReference type="PROSITE" id="PS50181">
    <property type="entry name" value="FBOX"/>
    <property type="match status" value="1"/>
</dbReference>
<organism evidence="3 4">
    <name type="scientific">Sporormia fimetaria CBS 119925</name>
    <dbReference type="NCBI Taxonomy" id="1340428"/>
    <lineage>
        <taxon>Eukaryota</taxon>
        <taxon>Fungi</taxon>
        <taxon>Dikarya</taxon>
        <taxon>Ascomycota</taxon>
        <taxon>Pezizomycotina</taxon>
        <taxon>Dothideomycetes</taxon>
        <taxon>Pleosporomycetidae</taxon>
        <taxon>Pleosporales</taxon>
        <taxon>Sporormiaceae</taxon>
        <taxon>Sporormia</taxon>
    </lineage>
</organism>
<dbReference type="EMBL" id="MU006562">
    <property type="protein sequence ID" value="KAF2751447.1"/>
    <property type="molecule type" value="Genomic_DNA"/>
</dbReference>
<keyword evidence="4" id="KW-1185">Reference proteome</keyword>
<dbReference type="InterPro" id="IPR001810">
    <property type="entry name" value="F-box_dom"/>
</dbReference>
<evidence type="ECO:0000313" key="4">
    <source>
        <dbReference type="Proteomes" id="UP000799440"/>
    </source>
</evidence>
<dbReference type="AlphaFoldDB" id="A0A6A6VQF0"/>
<name>A0A6A6VQF0_9PLEO</name>
<protein>
    <recommendedName>
        <fullName evidence="2">F-box domain-containing protein</fullName>
    </recommendedName>
</protein>
<accession>A0A6A6VQF0</accession>
<dbReference type="OrthoDB" id="3939900at2759"/>
<evidence type="ECO:0000313" key="3">
    <source>
        <dbReference type="EMBL" id="KAF2751447.1"/>
    </source>
</evidence>
<reference evidence="3" key="1">
    <citation type="journal article" date="2020" name="Stud. Mycol.">
        <title>101 Dothideomycetes genomes: a test case for predicting lifestyles and emergence of pathogens.</title>
        <authorList>
            <person name="Haridas S."/>
            <person name="Albert R."/>
            <person name="Binder M."/>
            <person name="Bloem J."/>
            <person name="Labutti K."/>
            <person name="Salamov A."/>
            <person name="Andreopoulos B."/>
            <person name="Baker S."/>
            <person name="Barry K."/>
            <person name="Bills G."/>
            <person name="Bluhm B."/>
            <person name="Cannon C."/>
            <person name="Castanera R."/>
            <person name="Culley D."/>
            <person name="Daum C."/>
            <person name="Ezra D."/>
            <person name="Gonzalez J."/>
            <person name="Henrissat B."/>
            <person name="Kuo A."/>
            <person name="Liang C."/>
            <person name="Lipzen A."/>
            <person name="Lutzoni F."/>
            <person name="Magnuson J."/>
            <person name="Mondo S."/>
            <person name="Nolan M."/>
            <person name="Ohm R."/>
            <person name="Pangilinan J."/>
            <person name="Park H.-J."/>
            <person name="Ramirez L."/>
            <person name="Alfaro M."/>
            <person name="Sun H."/>
            <person name="Tritt A."/>
            <person name="Yoshinaga Y."/>
            <person name="Zwiers L.-H."/>
            <person name="Turgeon B."/>
            <person name="Goodwin S."/>
            <person name="Spatafora J."/>
            <person name="Crous P."/>
            <person name="Grigoriev I."/>
        </authorList>
    </citation>
    <scope>NUCLEOTIDE SEQUENCE</scope>
    <source>
        <strain evidence="3">CBS 119925</strain>
    </source>
</reference>